<feature type="region of interest" description="Disordered" evidence="1">
    <location>
        <begin position="178"/>
        <end position="234"/>
    </location>
</feature>
<gene>
    <name evidence="2" type="ORF">SY89_03331</name>
</gene>
<dbReference type="SUPFAM" id="SSF53187">
    <property type="entry name" value="Zn-dependent exopeptidases"/>
    <property type="match status" value="1"/>
</dbReference>
<evidence type="ECO:0000256" key="1">
    <source>
        <dbReference type="SAM" id="MobiDB-lite"/>
    </source>
</evidence>
<keyword evidence="3" id="KW-1185">Reference proteome</keyword>
<dbReference type="Gene3D" id="3.40.630.10">
    <property type="entry name" value="Zn peptidases"/>
    <property type="match status" value="1"/>
</dbReference>
<organism evidence="2 3">
    <name type="scientific">Halolamina pelagica</name>
    <dbReference type="NCBI Taxonomy" id="699431"/>
    <lineage>
        <taxon>Archaea</taxon>
        <taxon>Methanobacteriati</taxon>
        <taxon>Methanobacteriota</taxon>
        <taxon>Stenosarchaea group</taxon>
        <taxon>Halobacteria</taxon>
        <taxon>Halobacteriales</taxon>
        <taxon>Haloferacaceae</taxon>
    </lineage>
</organism>
<reference evidence="3" key="1">
    <citation type="submission" date="2013-11" db="EMBL/GenBank/DDBJ databases">
        <authorList>
            <person name="Hoang H.T."/>
            <person name="Killian M.L."/>
            <person name="Madson D.M."/>
            <person name="Arruda P.H.E."/>
            <person name="Sun D."/>
            <person name="Schwartz K.J."/>
            <person name="Yoon K."/>
        </authorList>
    </citation>
    <scope>NUCLEOTIDE SEQUENCE [LARGE SCALE GENOMIC DNA]</scope>
    <source>
        <strain evidence="3">CDK2</strain>
    </source>
</reference>
<dbReference type="AlphaFoldDB" id="A0A0P7H6U4"/>
<sequence length="234" mass="25382">MSQQRTGEKSLDQYESRLTDAVSIDEPWALLEEFAELERVSGTEDERRAAEYLTGRLDEFGVTYERYDPELYISQPHDASITVDDGVFEPGPVKTVAFSASRAVTGELVYVGEAEQSDVGADDESQYHAVNVTRPYGDVGDLRGKIALTAAGSLSIRATRVLEEKGAAGVIAIHEHEREPHDGIATSVWGGAPPTTRKSGFPTSPSRTSRGPTATNCGRTPTPTRPTRSPSKRT</sequence>
<dbReference type="RefSeq" id="WP_239685689.1">
    <property type="nucleotide sequence ID" value="NZ_LGUC01000002.1"/>
</dbReference>
<dbReference type="InterPro" id="IPR046450">
    <property type="entry name" value="PA_dom_sf"/>
</dbReference>
<dbReference type="STRING" id="699431.SY89_03331"/>
<protein>
    <submittedName>
        <fullName evidence="2">Uncharacterized protein</fullName>
    </submittedName>
</protein>
<name>A0A0P7H6U4_9EURY</name>
<feature type="compositionally biased region" description="Low complexity" evidence="1">
    <location>
        <begin position="219"/>
        <end position="234"/>
    </location>
</feature>
<feature type="compositionally biased region" description="Polar residues" evidence="1">
    <location>
        <begin position="196"/>
        <end position="218"/>
    </location>
</feature>
<evidence type="ECO:0000313" key="3">
    <source>
        <dbReference type="Proteomes" id="UP000050535"/>
    </source>
</evidence>
<comment type="caution">
    <text evidence="2">The sequence shown here is derived from an EMBL/GenBank/DDBJ whole genome shotgun (WGS) entry which is preliminary data.</text>
</comment>
<dbReference type="SUPFAM" id="SSF52025">
    <property type="entry name" value="PA domain"/>
    <property type="match status" value="1"/>
</dbReference>
<evidence type="ECO:0000313" key="2">
    <source>
        <dbReference type="EMBL" id="KPN29097.1"/>
    </source>
</evidence>
<dbReference type="Gene3D" id="3.50.30.30">
    <property type="match status" value="1"/>
</dbReference>
<dbReference type="EMBL" id="LGUC01000002">
    <property type="protein sequence ID" value="KPN29097.1"/>
    <property type="molecule type" value="Genomic_DNA"/>
</dbReference>
<accession>A0A0P7H6U4</accession>
<dbReference type="Proteomes" id="UP000050535">
    <property type="component" value="Unassembled WGS sequence"/>
</dbReference>
<proteinExistence type="predicted"/>